<protein>
    <submittedName>
        <fullName evidence="1">Uncharacterized protein</fullName>
    </submittedName>
</protein>
<name>A0A0V1H025_9BILA</name>
<organism evidence="1 2">
    <name type="scientific">Trichinella zimbabwensis</name>
    <dbReference type="NCBI Taxonomy" id="268475"/>
    <lineage>
        <taxon>Eukaryota</taxon>
        <taxon>Metazoa</taxon>
        <taxon>Ecdysozoa</taxon>
        <taxon>Nematoda</taxon>
        <taxon>Enoplea</taxon>
        <taxon>Dorylaimia</taxon>
        <taxon>Trichinellida</taxon>
        <taxon>Trichinellidae</taxon>
        <taxon>Trichinella</taxon>
    </lineage>
</organism>
<evidence type="ECO:0000313" key="1">
    <source>
        <dbReference type="EMBL" id="KRZ03637.1"/>
    </source>
</evidence>
<keyword evidence="2" id="KW-1185">Reference proteome</keyword>
<reference evidence="1 2" key="1">
    <citation type="submission" date="2015-01" db="EMBL/GenBank/DDBJ databases">
        <title>Evolution of Trichinella species and genotypes.</title>
        <authorList>
            <person name="Korhonen P.K."/>
            <person name="Edoardo P."/>
            <person name="Giuseppe L.R."/>
            <person name="Gasser R.B."/>
        </authorList>
    </citation>
    <scope>NUCLEOTIDE SEQUENCE [LARGE SCALE GENOMIC DNA]</scope>
    <source>
        <strain evidence="1">ISS1029</strain>
    </source>
</reference>
<comment type="caution">
    <text evidence="1">The sequence shown here is derived from an EMBL/GenBank/DDBJ whole genome shotgun (WGS) entry which is preliminary data.</text>
</comment>
<proteinExistence type="predicted"/>
<dbReference type="Proteomes" id="UP000055024">
    <property type="component" value="Unassembled WGS sequence"/>
</dbReference>
<dbReference type="AlphaFoldDB" id="A0A0V1H025"/>
<evidence type="ECO:0000313" key="2">
    <source>
        <dbReference type="Proteomes" id="UP000055024"/>
    </source>
</evidence>
<gene>
    <name evidence="1" type="ORF">T11_16833</name>
</gene>
<accession>A0A0V1H025</accession>
<sequence length="76" mass="8592">MGQRHNGDMQNHENRKKKIPKGLVVKPIVSMCSIMSSGQVNLITYQTLPDGKLKLVSKRNEEVAHNLCYVFLLIKA</sequence>
<dbReference type="OrthoDB" id="5853607at2759"/>
<dbReference type="EMBL" id="JYDP01000187">
    <property type="protein sequence ID" value="KRZ03637.1"/>
    <property type="molecule type" value="Genomic_DNA"/>
</dbReference>